<organism evidence="2 3">
    <name type="scientific">Xanthomonas campestris pv. papavericola</name>
    <dbReference type="NCBI Taxonomy" id="487881"/>
    <lineage>
        <taxon>Bacteria</taxon>
        <taxon>Pseudomonadati</taxon>
        <taxon>Pseudomonadota</taxon>
        <taxon>Gammaproteobacteria</taxon>
        <taxon>Lysobacterales</taxon>
        <taxon>Lysobacteraceae</taxon>
        <taxon>Xanthomonas</taxon>
    </lineage>
</organism>
<feature type="region of interest" description="Disordered" evidence="1">
    <location>
        <begin position="25"/>
        <end position="52"/>
    </location>
</feature>
<proteinExistence type="predicted"/>
<reference evidence="2" key="1">
    <citation type="submission" date="2021-10" db="EMBL/GenBank/DDBJ databases">
        <authorList>
            <person name="Hussein R."/>
            <person name="Harrison J."/>
            <person name="Studholme D.J."/>
            <person name="Vicente J."/>
            <person name="Grant M."/>
        </authorList>
    </citation>
    <scope>NUCLEOTIDE SEQUENCE</scope>
    <source>
        <strain evidence="2">NCPPB 2970</strain>
    </source>
</reference>
<evidence type="ECO:0000313" key="3">
    <source>
        <dbReference type="Proteomes" id="UP001297361"/>
    </source>
</evidence>
<dbReference type="EMBL" id="JAJFNJ020000003">
    <property type="protein sequence ID" value="MEC3889105.1"/>
    <property type="molecule type" value="Genomic_DNA"/>
</dbReference>
<sequence>MWLRQLLGLSPSPRDALESAFDPVQMPAKRPHSSVSRAFAASPKRQAGGAPVRRSGLSARWAMCGIVPISGVKVP</sequence>
<dbReference type="RefSeq" id="WP_016944194.1">
    <property type="nucleotide sequence ID" value="NZ_JAJFNJ020000003.1"/>
</dbReference>
<comment type="caution">
    <text evidence="2">The sequence shown here is derived from an EMBL/GenBank/DDBJ whole genome shotgun (WGS) entry which is preliminary data.</text>
</comment>
<name>A0AAJ2X5G3_XANCA</name>
<accession>A0AAJ2X5G3</accession>
<protein>
    <submittedName>
        <fullName evidence="2">Uncharacterized protein</fullName>
    </submittedName>
</protein>
<gene>
    <name evidence="2" type="ORF">LLE72_015465</name>
</gene>
<reference evidence="2" key="2">
    <citation type="submission" date="2024-01" db="EMBL/GenBank/DDBJ databases">
        <title>Long-read genome sequencing of X. campestris pv. papavericola.</title>
        <authorList>
            <person name="Hussain R.M.F."/>
            <person name="Greer S."/>
            <person name="Harrison J."/>
            <person name="Grant M."/>
            <person name="Vicente J."/>
            <person name="Studholme D.J."/>
        </authorList>
    </citation>
    <scope>NUCLEOTIDE SEQUENCE</scope>
    <source>
        <strain evidence="2">NCPPB 2970</strain>
    </source>
</reference>
<evidence type="ECO:0000313" key="2">
    <source>
        <dbReference type="EMBL" id="MEC3889105.1"/>
    </source>
</evidence>
<dbReference type="Proteomes" id="UP001297361">
    <property type="component" value="Unassembled WGS sequence"/>
</dbReference>
<dbReference type="AlphaFoldDB" id="A0AAJ2X5G3"/>
<evidence type="ECO:0000256" key="1">
    <source>
        <dbReference type="SAM" id="MobiDB-lite"/>
    </source>
</evidence>